<keyword evidence="1" id="KW-0472">Membrane</keyword>
<dbReference type="PIRSF" id="PIRSF016919">
    <property type="entry name" value="HupE_UreJ"/>
    <property type="match status" value="1"/>
</dbReference>
<feature type="transmembrane region" description="Helical" evidence="1">
    <location>
        <begin position="199"/>
        <end position="220"/>
    </location>
</feature>
<feature type="transmembrane region" description="Helical" evidence="1">
    <location>
        <begin position="137"/>
        <end position="154"/>
    </location>
</feature>
<evidence type="ECO:0000313" key="3">
    <source>
        <dbReference type="Proteomes" id="UP000185557"/>
    </source>
</evidence>
<comment type="caution">
    <text evidence="2">The sequence shown here is derived from an EMBL/GenBank/DDBJ whole genome shotgun (WGS) entry which is preliminary data.</text>
</comment>
<proteinExistence type="predicted"/>
<dbReference type="AlphaFoldDB" id="A0A1U7J0E3"/>
<sequence length="226" mass="22700">MSYHVAALRTIRAGLLSKSAGRGAVGALALLLLLPLPSLAHHPLGGRVPANFAEGFLSGLAHPIIGLDHLAFVVAVGLLAAVSTWGIAIPAAFVMAAMVGTGLHLAELTLPAAELVIAGSVLGSGVLLALRNRPQSGAIAGLAVLAGLFHGFAYGEAIFGAESMPLVAYLAGFTAVQLGIAIAAFLLGRQLTQRSTTHLVQQAGLVICGIGATFLATALLNGLLPA</sequence>
<organism evidence="2 3">
    <name type="scientific">Phormidium tenue NIES-30</name>
    <dbReference type="NCBI Taxonomy" id="549789"/>
    <lineage>
        <taxon>Bacteria</taxon>
        <taxon>Bacillati</taxon>
        <taxon>Cyanobacteriota</taxon>
        <taxon>Cyanophyceae</taxon>
        <taxon>Oscillatoriophycideae</taxon>
        <taxon>Oscillatoriales</taxon>
        <taxon>Oscillatoriaceae</taxon>
        <taxon>Phormidium</taxon>
    </lineage>
</organism>
<feature type="transmembrane region" description="Helical" evidence="1">
    <location>
        <begin position="112"/>
        <end position="130"/>
    </location>
</feature>
<reference evidence="2 3" key="1">
    <citation type="submission" date="2016-11" db="EMBL/GenBank/DDBJ databases">
        <title>Draft Genome Sequences of Nine Cyanobacterial Strains from Diverse Habitats.</title>
        <authorList>
            <person name="Zhu T."/>
            <person name="Hou S."/>
            <person name="Lu X."/>
            <person name="Hess W.R."/>
        </authorList>
    </citation>
    <scope>NUCLEOTIDE SEQUENCE [LARGE SCALE GENOMIC DNA]</scope>
    <source>
        <strain evidence="2 3">NIES-30</strain>
    </source>
</reference>
<dbReference type="EMBL" id="MRCG01000019">
    <property type="protein sequence ID" value="OKH44996.1"/>
    <property type="molecule type" value="Genomic_DNA"/>
</dbReference>
<keyword evidence="3" id="KW-1185">Reference proteome</keyword>
<name>A0A1U7J0E3_9CYAN</name>
<evidence type="ECO:0000313" key="2">
    <source>
        <dbReference type="EMBL" id="OKH44996.1"/>
    </source>
</evidence>
<dbReference type="OrthoDB" id="9808192at2"/>
<dbReference type="InterPro" id="IPR007038">
    <property type="entry name" value="HupE_UreJ"/>
</dbReference>
<keyword evidence="1" id="KW-1133">Transmembrane helix</keyword>
<keyword evidence="1" id="KW-0812">Transmembrane</keyword>
<dbReference type="Pfam" id="PF04955">
    <property type="entry name" value="HupE_UreJ"/>
    <property type="match status" value="1"/>
</dbReference>
<dbReference type="Proteomes" id="UP000185557">
    <property type="component" value="Unassembled WGS sequence"/>
</dbReference>
<feature type="transmembrane region" description="Helical" evidence="1">
    <location>
        <begin position="166"/>
        <end position="187"/>
    </location>
</feature>
<dbReference type="STRING" id="549789.NIES30_21150"/>
<evidence type="ECO:0000256" key="1">
    <source>
        <dbReference type="SAM" id="Phobius"/>
    </source>
</evidence>
<accession>A0A1U7J0E3</accession>
<gene>
    <name evidence="2" type="ORF">NIES30_21150</name>
</gene>
<dbReference type="RefSeq" id="WP_073610437.1">
    <property type="nucleotide sequence ID" value="NZ_MRCG01000019.1"/>
</dbReference>
<protein>
    <submittedName>
        <fullName evidence="2">Urease accessory protein UreJ</fullName>
    </submittedName>
</protein>